<evidence type="ECO:0000313" key="3">
    <source>
        <dbReference type="Proteomes" id="UP000250928"/>
    </source>
</evidence>
<dbReference type="Gene3D" id="3.90.79.10">
    <property type="entry name" value="Nucleoside Triphosphate Pyrophosphohydrolase"/>
    <property type="match status" value="1"/>
</dbReference>
<comment type="caution">
    <text evidence="2">The sequence shown here is derived from an EMBL/GenBank/DDBJ whole genome shotgun (WGS) entry which is preliminary data.</text>
</comment>
<proteinExistence type="predicted"/>
<evidence type="ECO:0000313" key="2">
    <source>
        <dbReference type="EMBL" id="PUE00848.1"/>
    </source>
</evidence>
<feature type="domain" description="Nudix hydrolase" evidence="1">
    <location>
        <begin position="116"/>
        <end position="257"/>
    </location>
</feature>
<dbReference type="AlphaFoldDB" id="A0A657PWW8"/>
<dbReference type="FunFam" id="3.90.79.10:FF:000019">
    <property type="entry name" value="Thiamin pyrophosphokinase, putative"/>
    <property type="match status" value="1"/>
</dbReference>
<gene>
    <name evidence="2" type="ORF">C3L24_08805</name>
</gene>
<dbReference type="PANTHER" id="PTHR13622">
    <property type="entry name" value="THIAMIN PYROPHOSPHOKINASE"/>
    <property type="match status" value="1"/>
</dbReference>
<dbReference type="GO" id="GO:0044715">
    <property type="term" value="F:8-oxo-dGDP phosphatase activity"/>
    <property type="evidence" value="ECO:0007669"/>
    <property type="project" value="TreeGrafter"/>
</dbReference>
<dbReference type="CDD" id="cd03676">
    <property type="entry name" value="NUDIX_Tnr3_like"/>
    <property type="match status" value="1"/>
</dbReference>
<dbReference type="Pfam" id="PF15916">
    <property type="entry name" value="DUF4743"/>
    <property type="match status" value="1"/>
</dbReference>
<sequence length="286" mass="31810">MSFLDHIRACNNHDPSQFIPFYVNGVGVGRVRPDFAGRLRQWPGIFTVEEDALHCRLEQRDLAGRSAAFAEILGVLDRQDVISHLHGEQYEATPDGRGAGIVHVDRAAVAYFGVRAFGQHINGYVRDGDQIKMWIGLRSSDRKVFPGHLDNLAAGGLPATITLEENLLKECWEEAAISPGLACRARPVGAITYCADSDKGVKPDTLFCYDLELPSDFEPRCNDDEVEAFYLMSMDEVLEIVDGSDRFKLNCNLVVTDFLVRHGYLGPEHPDYLAIVSGLHPRLPEI</sequence>
<protein>
    <submittedName>
        <fullName evidence="2">DUF4743 domain-containing protein</fullName>
    </submittedName>
</protein>
<dbReference type="InterPro" id="IPR015797">
    <property type="entry name" value="NUDIX_hydrolase-like_dom_sf"/>
</dbReference>
<dbReference type="PROSITE" id="PS51462">
    <property type="entry name" value="NUDIX"/>
    <property type="match status" value="1"/>
</dbReference>
<dbReference type="Proteomes" id="UP000250928">
    <property type="component" value="Unassembled WGS sequence"/>
</dbReference>
<organism evidence="2 3">
    <name type="scientific">Candidatus Sedimenticola endophacoides</name>
    <dbReference type="NCBI Taxonomy" id="2548426"/>
    <lineage>
        <taxon>Bacteria</taxon>
        <taxon>Pseudomonadati</taxon>
        <taxon>Pseudomonadota</taxon>
        <taxon>Gammaproteobacteria</taxon>
        <taxon>Chromatiales</taxon>
        <taxon>Sedimenticolaceae</taxon>
        <taxon>Sedimenticola</taxon>
    </lineage>
</organism>
<reference evidence="2 3" key="1">
    <citation type="submission" date="2018-01" db="EMBL/GenBank/DDBJ databases">
        <title>Novel co-symbiosis in the lucinid bivalve Phacoides pectinatus.</title>
        <authorList>
            <person name="Lim S.J."/>
            <person name="Davis B.G."/>
            <person name="Gill D.E."/>
            <person name="Engel A.S."/>
            <person name="Anderson L.C."/>
            <person name="Campbell B.J."/>
        </authorList>
    </citation>
    <scope>NUCLEOTIDE SEQUENCE [LARGE SCALE GENOMIC DNA]</scope>
    <source>
        <strain evidence="2">N3_P5</strain>
    </source>
</reference>
<dbReference type="InterPro" id="IPR031804">
    <property type="entry name" value="DUF4743"/>
</dbReference>
<accession>A0A657PWW8</accession>
<dbReference type="SUPFAM" id="SSF55811">
    <property type="entry name" value="Nudix"/>
    <property type="match status" value="1"/>
</dbReference>
<dbReference type="InterPro" id="IPR000086">
    <property type="entry name" value="NUDIX_hydrolase_dom"/>
</dbReference>
<evidence type="ECO:0000259" key="1">
    <source>
        <dbReference type="PROSITE" id="PS51462"/>
    </source>
</evidence>
<dbReference type="PANTHER" id="PTHR13622:SF8">
    <property type="entry name" value="THIAMIN PYROPHOSPHOKINASE 1"/>
    <property type="match status" value="1"/>
</dbReference>
<dbReference type="EMBL" id="PQCO01000213">
    <property type="protein sequence ID" value="PUE00848.1"/>
    <property type="molecule type" value="Genomic_DNA"/>
</dbReference>
<name>A0A657PWW8_9GAMM</name>